<dbReference type="GO" id="GO:0006270">
    <property type="term" value="P:DNA replication initiation"/>
    <property type="evidence" value="ECO:0007669"/>
    <property type="project" value="TreeGrafter"/>
</dbReference>
<dbReference type="OrthoDB" id="9784878at2"/>
<dbReference type="NCBIfam" id="TIGR03420">
    <property type="entry name" value="DnaA_homol_Hda"/>
    <property type="match status" value="1"/>
</dbReference>
<dbReference type="AlphaFoldDB" id="A0A1I4S2X0"/>
<dbReference type="SUPFAM" id="SSF52540">
    <property type="entry name" value="P-loop containing nucleoside triphosphate hydrolases"/>
    <property type="match status" value="1"/>
</dbReference>
<dbReference type="RefSeq" id="WP_090486189.1">
    <property type="nucleotide sequence ID" value="NZ_FOUO01000012.1"/>
</dbReference>
<dbReference type="Gene3D" id="3.40.50.300">
    <property type="entry name" value="P-loop containing nucleotide triphosphate hydrolases"/>
    <property type="match status" value="1"/>
</dbReference>
<keyword evidence="4" id="KW-1185">Reference proteome</keyword>
<reference evidence="3 4" key="1">
    <citation type="submission" date="2016-10" db="EMBL/GenBank/DDBJ databases">
        <authorList>
            <person name="de Groot N.N."/>
        </authorList>
    </citation>
    <scope>NUCLEOTIDE SEQUENCE [LARGE SCALE GENOMIC DNA]</scope>
    <source>
        <strain evidence="3 4">DSM 4180</strain>
    </source>
</reference>
<evidence type="ECO:0000313" key="4">
    <source>
        <dbReference type="Proteomes" id="UP000199556"/>
    </source>
</evidence>
<protein>
    <submittedName>
        <fullName evidence="3">Regulatory inactivation of DnaA Hda protein</fullName>
    </submittedName>
</protein>
<dbReference type="GO" id="GO:0032297">
    <property type="term" value="P:negative regulation of DNA-templated DNA replication initiation"/>
    <property type="evidence" value="ECO:0007669"/>
    <property type="project" value="InterPro"/>
</dbReference>
<dbReference type="Pfam" id="PF22688">
    <property type="entry name" value="Hda_lid"/>
    <property type="match status" value="1"/>
</dbReference>
<sequence>MQQLTLDVALREGASFDSFHPGDQPLGPEAVQALARGDGETQIYLYGEAGCGKTHLLEAACHLVAADGGRIAYLPAGLVARSGPEALEGWQTLDLMALDDMDLFPRDAELERALFDLLNRLREAGVRLLLASRAAPRALPLSLPDLRSRLLWGPVIHLQELDDEHKPEVLAARARRRGFELPREVCEYLLRHYRRDLPSLMQVVDRLDEASLASKRRITVPFVRRLLD</sequence>
<dbReference type="InterPro" id="IPR055199">
    <property type="entry name" value="Hda_lid"/>
</dbReference>
<feature type="domain" description="Hda lid" evidence="2">
    <location>
        <begin position="163"/>
        <end position="227"/>
    </location>
</feature>
<feature type="domain" description="Chromosomal replication initiator protein DnaA ATPAse" evidence="1">
    <location>
        <begin position="15"/>
        <end position="155"/>
    </location>
</feature>
<dbReference type="EMBL" id="FOUO01000012">
    <property type="protein sequence ID" value="SFM58789.1"/>
    <property type="molecule type" value="Genomic_DNA"/>
</dbReference>
<evidence type="ECO:0000259" key="1">
    <source>
        <dbReference type="Pfam" id="PF00308"/>
    </source>
</evidence>
<dbReference type="InterPro" id="IPR013317">
    <property type="entry name" value="DnaA_dom"/>
</dbReference>
<dbReference type="STRING" id="195064.SAMN05421721_11229"/>
<evidence type="ECO:0000313" key="3">
    <source>
        <dbReference type="EMBL" id="SFM58789.1"/>
    </source>
</evidence>
<dbReference type="Gene3D" id="1.10.8.60">
    <property type="match status" value="1"/>
</dbReference>
<proteinExistence type="predicted"/>
<dbReference type="InterPro" id="IPR027417">
    <property type="entry name" value="P-loop_NTPase"/>
</dbReference>
<evidence type="ECO:0000259" key="2">
    <source>
        <dbReference type="Pfam" id="PF22688"/>
    </source>
</evidence>
<name>A0A1I4S2X0_ECTMO</name>
<dbReference type="PANTHER" id="PTHR30050:SF5">
    <property type="entry name" value="DNAA REGULATORY INACTIVATOR HDA"/>
    <property type="match status" value="1"/>
</dbReference>
<dbReference type="Pfam" id="PF00308">
    <property type="entry name" value="Bac_DnaA"/>
    <property type="match status" value="1"/>
</dbReference>
<dbReference type="Proteomes" id="UP000199556">
    <property type="component" value="Unassembled WGS sequence"/>
</dbReference>
<gene>
    <name evidence="3" type="ORF">SAMN05421721_11229</name>
</gene>
<accession>A0A1I4S2X0</accession>
<dbReference type="InterPro" id="IPR017788">
    <property type="entry name" value="Hda"/>
</dbReference>
<organism evidence="3 4">
    <name type="scientific">Ectothiorhodospira mobilis</name>
    <dbReference type="NCBI Taxonomy" id="195064"/>
    <lineage>
        <taxon>Bacteria</taxon>
        <taxon>Pseudomonadati</taxon>
        <taxon>Pseudomonadota</taxon>
        <taxon>Gammaproteobacteria</taxon>
        <taxon>Chromatiales</taxon>
        <taxon>Ectothiorhodospiraceae</taxon>
        <taxon>Ectothiorhodospira</taxon>
    </lineage>
</organism>
<dbReference type="PANTHER" id="PTHR30050">
    <property type="entry name" value="CHROMOSOMAL REPLICATION INITIATOR PROTEIN DNAA"/>
    <property type="match status" value="1"/>
</dbReference>